<evidence type="ECO:0000256" key="1">
    <source>
        <dbReference type="SAM" id="Phobius"/>
    </source>
</evidence>
<protein>
    <submittedName>
        <fullName evidence="2">Uncharacterized protein</fullName>
    </submittedName>
</protein>
<comment type="caution">
    <text evidence="2">The sequence shown here is derived from an EMBL/GenBank/DDBJ whole genome shotgun (WGS) entry which is preliminary data.</text>
</comment>
<dbReference type="Proteomes" id="UP001077662">
    <property type="component" value="Unassembled WGS sequence"/>
</dbReference>
<dbReference type="EMBL" id="JAPTNE010000087">
    <property type="protein sequence ID" value="MCZ0810463.1"/>
    <property type="molecule type" value="Genomic_DNA"/>
</dbReference>
<dbReference type="RefSeq" id="WP_268899562.1">
    <property type="nucleotide sequence ID" value="NZ_JAPTNE010000087.1"/>
</dbReference>
<evidence type="ECO:0000313" key="2">
    <source>
        <dbReference type="EMBL" id="MCZ0810463.1"/>
    </source>
</evidence>
<keyword evidence="1" id="KW-0812">Transmembrane</keyword>
<proteinExistence type="predicted"/>
<gene>
    <name evidence="2" type="ORF">O0554_26895</name>
</gene>
<feature type="transmembrane region" description="Helical" evidence="1">
    <location>
        <begin position="34"/>
        <end position="53"/>
    </location>
</feature>
<reference evidence="2" key="1">
    <citation type="submission" date="2022-09" db="EMBL/GenBank/DDBJ databases">
        <title>Genome analysis and characterization of larvicidal activity of Brevibacillus strains.</title>
        <authorList>
            <person name="Patrusheva E.V."/>
            <person name="Izotova A.O."/>
            <person name="Toshchakov S.V."/>
            <person name="Sineoky S.P."/>
        </authorList>
    </citation>
    <scope>NUCLEOTIDE SEQUENCE</scope>
    <source>
        <strain evidence="2">VKPM_B-13247</strain>
    </source>
</reference>
<feature type="transmembrane region" description="Helical" evidence="1">
    <location>
        <begin position="7"/>
        <end position="28"/>
    </location>
</feature>
<accession>A0AAP3DLQ3</accession>
<keyword evidence="1" id="KW-1133">Transmembrane helix</keyword>
<evidence type="ECO:0000313" key="3">
    <source>
        <dbReference type="Proteomes" id="UP001077662"/>
    </source>
</evidence>
<sequence>MFSSSVLGIVLIILAVTLVGTALIARGISVLFALPYWSCLVGLFLVIGLILFLKE</sequence>
<organism evidence="2 3">
    <name type="scientific">Brevibacillus laterosporus</name>
    <name type="common">Bacillus laterosporus</name>
    <dbReference type="NCBI Taxonomy" id="1465"/>
    <lineage>
        <taxon>Bacteria</taxon>
        <taxon>Bacillati</taxon>
        <taxon>Bacillota</taxon>
        <taxon>Bacilli</taxon>
        <taxon>Bacillales</taxon>
        <taxon>Paenibacillaceae</taxon>
        <taxon>Brevibacillus</taxon>
    </lineage>
</organism>
<keyword evidence="1" id="KW-0472">Membrane</keyword>
<dbReference type="AlphaFoldDB" id="A0AAP3DLQ3"/>
<name>A0AAP3DLQ3_BRELA</name>